<protein>
    <submittedName>
        <fullName evidence="5">DNA-binding transcriptional regulator, GntR family</fullName>
    </submittedName>
</protein>
<dbReference type="PROSITE" id="PS50949">
    <property type="entry name" value="HTH_GNTR"/>
    <property type="match status" value="1"/>
</dbReference>
<proteinExistence type="predicted"/>
<dbReference type="InterPro" id="IPR008920">
    <property type="entry name" value="TF_FadR/GntR_C"/>
</dbReference>
<accession>A0A1I5FX66</accession>
<dbReference type="InterPro" id="IPR011711">
    <property type="entry name" value="GntR_C"/>
</dbReference>
<evidence type="ECO:0000313" key="6">
    <source>
        <dbReference type="Proteomes" id="UP000199236"/>
    </source>
</evidence>
<dbReference type="SMART" id="SM00345">
    <property type="entry name" value="HTH_GNTR"/>
    <property type="match status" value="1"/>
</dbReference>
<sequence>MAQEAQTVSLSGDVFSAVREMAIEFRFMPGAKINETDLAHELGVSRTPVREALNRLVTEDLIDFRKNYGFFCRTLDLQDVLHLAEAYKTFHLSILPHVFERAEKSEVEVLLASCQQMAEHGNEMPPCEMARADQAFLHDVTMLTKNPVMAQINNNISARIRFLRKVMLEGYVCKRAYFSKQQSILEHILEGREAEAKDVFDDYLTIDPSEAEKALTRGLGRIYLQGAH</sequence>
<dbReference type="Gene3D" id="1.20.120.530">
    <property type="entry name" value="GntR ligand-binding domain-like"/>
    <property type="match status" value="1"/>
</dbReference>
<keyword evidence="2 5" id="KW-0238">DNA-binding</keyword>
<evidence type="ECO:0000259" key="4">
    <source>
        <dbReference type="PROSITE" id="PS50949"/>
    </source>
</evidence>
<keyword evidence="6" id="KW-1185">Reference proteome</keyword>
<dbReference type="PRINTS" id="PR00035">
    <property type="entry name" value="HTHGNTR"/>
</dbReference>
<dbReference type="OrthoDB" id="8247358at2"/>
<dbReference type="Pfam" id="PF00392">
    <property type="entry name" value="GntR"/>
    <property type="match status" value="1"/>
</dbReference>
<dbReference type="GO" id="GO:0003700">
    <property type="term" value="F:DNA-binding transcription factor activity"/>
    <property type="evidence" value="ECO:0007669"/>
    <property type="project" value="InterPro"/>
</dbReference>
<dbReference type="Gene3D" id="1.10.10.10">
    <property type="entry name" value="Winged helix-like DNA-binding domain superfamily/Winged helix DNA-binding domain"/>
    <property type="match status" value="1"/>
</dbReference>
<dbReference type="STRING" id="655353.SAMN04488056_104247"/>
<evidence type="ECO:0000256" key="1">
    <source>
        <dbReference type="ARBA" id="ARBA00023015"/>
    </source>
</evidence>
<dbReference type="AlphaFoldDB" id="A0A1I5FX66"/>
<gene>
    <name evidence="5" type="ORF">SAMN04488056_104247</name>
</gene>
<dbReference type="InterPro" id="IPR000524">
    <property type="entry name" value="Tscrpt_reg_HTH_GntR"/>
</dbReference>
<evidence type="ECO:0000313" key="5">
    <source>
        <dbReference type="EMBL" id="SFO28335.1"/>
    </source>
</evidence>
<dbReference type="SUPFAM" id="SSF48008">
    <property type="entry name" value="GntR ligand-binding domain-like"/>
    <property type="match status" value="1"/>
</dbReference>
<keyword evidence="1" id="KW-0805">Transcription regulation</keyword>
<evidence type="ECO:0000256" key="2">
    <source>
        <dbReference type="ARBA" id="ARBA00023125"/>
    </source>
</evidence>
<dbReference type="GO" id="GO:0003677">
    <property type="term" value="F:DNA binding"/>
    <property type="evidence" value="ECO:0007669"/>
    <property type="project" value="UniProtKB-KW"/>
</dbReference>
<dbReference type="InterPro" id="IPR036390">
    <property type="entry name" value="WH_DNA-bd_sf"/>
</dbReference>
<evidence type="ECO:0000256" key="3">
    <source>
        <dbReference type="ARBA" id="ARBA00023163"/>
    </source>
</evidence>
<reference evidence="5 6" key="1">
    <citation type="submission" date="2016-10" db="EMBL/GenBank/DDBJ databases">
        <authorList>
            <person name="de Groot N.N."/>
        </authorList>
    </citation>
    <scope>NUCLEOTIDE SEQUENCE [LARGE SCALE GENOMIC DNA]</scope>
    <source>
        <strain evidence="5 6">CGMCC 1.9157</strain>
    </source>
</reference>
<dbReference type="PANTHER" id="PTHR43537:SF45">
    <property type="entry name" value="GNTR FAMILY REGULATORY PROTEIN"/>
    <property type="match status" value="1"/>
</dbReference>
<feature type="domain" description="HTH gntR-type" evidence="4">
    <location>
        <begin position="8"/>
        <end position="75"/>
    </location>
</feature>
<dbReference type="Pfam" id="PF07729">
    <property type="entry name" value="FCD"/>
    <property type="match status" value="1"/>
</dbReference>
<dbReference type="EMBL" id="FOVR01000004">
    <property type="protein sequence ID" value="SFO28335.1"/>
    <property type="molecule type" value="Genomic_DNA"/>
</dbReference>
<organism evidence="5 6">
    <name type="scientific">Cohaesibacter marisflavi</name>
    <dbReference type="NCBI Taxonomy" id="655353"/>
    <lineage>
        <taxon>Bacteria</taxon>
        <taxon>Pseudomonadati</taxon>
        <taxon>Pseudomonadota</taxon>
        <taxon>Alphaproteobacteria</taxon>
        <taxon>Hyphomicrobiales</taxon>
        <taxon>Cohaesibacteraceae</taxon>
    </lineage>
</organism>
<dbReference type="PANTHER" id="PTHR43537">
    <property type="entry name" value="TRANSCRIPTIONAL REGULATOR, GNTR FAMILY"/>
    <property type="match status" value="1"/>
</dbReference>
<name>A0A1I5FX66_9HYPH</name>
<dbReference type="Proteomes" id="UP000199236">
    <property type="component" value="Unassembled WGS sequence"/>
</dbReference>
<dbReference type="InterPro" id="IPR036388">
    <property type="entry name" value="WH-like_DNA-bd_sf"/>
</dbReference>
<keyword evidence="3" id="KW-0804">Transcription</keyword>
<dbReference type="RefSeq" id="WP_090071776.1">
    <property type="nucleotide sequence ID" value="NZ_FOVR01000004.1"/>
</dbReference>
<dbReference type="SUPFAM" id="SSF46785">
    <property type="entry name" value="Winged helix' DNA-binding domain"/>
    <property type="match status" value="1"/>
</dbReference>